<evidence type="ECO:0000313" key="3">
    <source>
        <dbReference type="EMBL" id="CAL8124061.1"/>
    </source>
</evidence>
<proteinExistence type="predicted"/>
<keyword evidence="1" id="KW-0175">Coiled coil</keyword>
<dbReference type="Proteomes" id="UP001642540">
    <property type="component" value="Unassembled WGS sequence"/>
</dbReference>
<evidence type="ECO:0000313" key="4">
    <source>
        <dbReference type="Proteomes" id="UP001642540"/>
    </source>
</evidence>
<comment type="caution">
    <text evidence="3">The sequence shown here is derived from an EMBL/GenBank/DDBJ whole genome shotgun (WGS) entry which is preliminary data.</text>
</comment>
<accession>A0ABP1RBW5</accession>
<sequence length="94" mass="10647">MDISVEITKKPPSFMIKKKSGVKAPTEKLSPKAPLYNRKGSVNDTRIKKAVKSKAFHDSRKEEVKVLESATQELDDLELQIQNVRKKLSELLPD</sequence>
<protein>
    <submittedName>
        <fullName evidence="3">Uncharacterized protein</fullName>
    </submittedName>
</protein>
<keyword evidence="4" id="KW-1185">Reference proteome</keyword>
<dbReference type="EMBL" id="CAXLJM020000068">
    <property type="protein sequence ID" value="CAL8124061.1"/>
    <property type="molecule type" value="Genomic_DNA"/>
</dbReference>
<organism evidence="3 4">
    <name type="scientific">Orchesella dallaii</name>
    <dbReference type="NCBI Taxonomy" id="48710"/>
    <lineage>
        <taxon>Eukaryota</taxon>
        <taxon>Metazoa</taxon>
        <taxon>Ecdysozoa</taxon>
        <taxon>Arthropoda</taxon>
        <taxon>Hexapoda</taxon>
        <taxon>Collembola</taxon>
        <taxon>Entomobryomorpha</taxon>
        <taxon>Entomobryoidea</taxon>
        <taxon>Orchesellidae</taxon>
        <taxon>Orchesellinae</taxon>
        <taxon>Orchesella</taxon>
    </lineage>
</organism>
<evidence type="ECO:0000256" key="1">
    <source>
        <dbReference type="SAM" id="Coils"/>
    </source>
</evidence>
<reference evidence="3 4" key="1">
    <citation type="submission" date="2024-08" db="EMBL/GenBank/DDBJ databases">
        <authorList>
            <person name="Cucini C."/>
            <person name="Frati F."/>
        </authorList>
    </citation>
    <scope>NUCLEOTIDE SEQUENCE [LARGE SCALE GENOMIC DNA]</scope>
</reference>
<gene>
    <name evidence="3" type="ORF">ODALV1_LOCUS20442</name>
</gene>
<evidence type="ECO:0000256" key="2">
    <source>
        <dbReference type="SAM" id="MobiDB-lite"/>
    </source>
</evidence>
<feature type="region of interest" description="Disordered" evidence="2">
    <location>
        <begin position="18"/>
        <end position="39"/>
    </location>
</feature>
<name>A0ABP1RBW5_9HEXA</name>
<feature type="coiled-coil region" evidence="1">
    <location>
        <begin position="60"/>
        <end position="87"/>
    </location>
</feature>